<keyword evidence="5 15" id="KW-0479">Metal-binding</keyword>
<dbReference type="AlphaFoldDB" id="A0A0D7BQ52"/>
<protein>
    <recommendedName>
        <fullName evidence="4">alpha-amylase</fullName>
        <ecNumber evidence="4">3.2.1.1</ecNumber>
    </recommendedName>
</protein>
<evidence type="ECO:0000256" key="13">
    <source>
        <dbReference type="PIRSR" id="PIRSR001024-1"/>
    </source>
</evidence>
<dbReference type="Proteomes" id="UP000054007">
    <property type="component" value="Unassembled WGS sequence"/>
</dbReference>
<feature type="chain" id="PRO_5002317646" description="alpha-amylase" evidence="18">
    <location>
        <begin position="17"/>
        <end position="491"/>
    </location>
</feature>
<evidence type="ECO:0000256" key="8">
    <source>
        <dbReference type="ARBA" id="ARBA00022837"/>
    </source>
</evidence>
<keyword evidence="21" id="KW-1185">Reference proteome</keyword>
<keyword evidence="8 15" id="KW-0106">Calcium</keyword>
<dbReference type="InterPro" id="IPR015340">
    <property type="entry name" value="A_amylase_C_dom"/>
</dbReference>
<comment type="cofactor">
    <cofactor evidence="2">
        <name>Ca(2+)</name>
        <dbReference type="ChEBI" id="CHEBI:29108"/>
    </cofactor>
</comment>
<feature type="binding site" evidence="15">
    <location>
        <position position="222"/>
    </location>
    <ligand>
        <name>Ca(2+)</name>
        <dbReference type="ChEBI" id="CHEBI:29108"/>
        <label>2</label>
    </ligand>
</feature>
<feature type="disulfide bond" evidence="16">
    <location>
        <begin position="452"/>
        <end position="484"/>
    </location>
</feature>
<feature type="domain" description="Glycosyl hydrolase family 13 catalytic" evidence="19">
    <location>
        <begin position="26"/>
        <end position="386"/>
    </location>
</feature>
<evidence type="ECO:0000256" key="2">
    <source>
        <dbReference type="ARBA" id="ARBA00001913"/>
    </source>
</evidence>
<keyword evidence="10" id="KW-0325">Glycoprotein</keyword>
<feature type="binding site" evidence="15">
    <location>
        <position position="226"/>
    </location>
    <ligand>
        <name>Ca(2+)</name>
        <dbReference type="ChEBI" id="CHEBI:29108"/>
        <label>1</label>
    </ligand>
</feature>
<evidence type="ECO:0000256" key="16">
    <source>
        <dbReference type="PIRSR" id="PIRSR001024-4"/>
    </source>
</evidence>
<feature type="binding site" evidence="17">
    <location>
        <position position="361"/>
    </location>
    <ligand>
        <name>substrate</name>
    </ligand>
</feature>
<dbReference type="STRING" id="1314674.A0A0D7BQ52"/>
<feature type="disulfide bond" evidence="16">
    <location>
        <begin position="166"/>
        <end position="180"/>
    </location>
</feature>
<keyword evidence="12" id="KW-0326">Glycosidase</keyword>
<evidence type="ECO:0000256" key="18">
    <source>
        <dbReference type="SAM" id="SignalP"/>
    </source>
</evidence>
<dbReference type="Pfam" id="PF09260">
    <property type="entry name" value="A_amylase_dom_C"/>
    <property type="match status" value="1"/>
</dbReference>
<evidence type="ECO:0000256" key="5">
    <source>
        <dbReference type="ARBA" id="ARBA00022723"/>
    </source>
</evidence>
<evidence type="ECO:0000256" key="7">
    <source>
        <dbReference type="ARBA" id="ARBA00022801"/>
    </source>
</evidence>
<feature type="non-terminal residue" evidence="20">
    <location>
        <position position="491"/>
    </location>
</feature>
<dbReference type="Gene3D" id="3.20.20.80">
    <property type="entry name" value="Glycosidases"/>
    <property type="match status" value="1"/>
</dbReference>
<dbReference type="SUPFAM" id="SSF51011">
    <property type="entry name" value="Glycosyl hydrolase domain"/>
    <property type="match status" value="1"/>
</dbReference>
<evidence type="ECO:0000256" key="14">
    <source>
        <dbReference type="PIRSR" id="PIRSR001024-2"/>
    </source>
</evidence>
<organism evidence="20 21">
    <name type="scientific">Cylindrobasidium torrendii FP15055 ss-10</name>
    <dbReference type="NCBI Taxonomy" id="1314674"/>
    <lineage>
        <taxon>Eukaryota</taxon>
        <taxon>Fungi</taxon>
        <taxon>Dikarya</taxon>
        <taxon>Basidiomycota</taxon>
        <taxon>Agaricomycotina</taxon>
        <taxon>Agaricomycetes</taxon>
        <taxon>Agaricomycetidae</taxon>
        <taxon>Agaricales</taxon>
        <taxon>Marasmiineae</taxon>
        <taxon>Physalacriaceae</taxon>
        <taxon>Cylindrobasidium</taxon>
    </lineage>
</organism>
<proteinExistence type="inferred from homology"/>
<keyword evidence="11" id="KW-0119">Carbohydrate metabolism</keyword>
<evidence type="ECO:0000313" key="20">
    <source>
        <dbReference type="EMBL" id="KIY71716.1"/>
    </source>
</evidence>
<comment type="catalytic activity">
    <reaction evidence="1">
        <text>Endohydrolysis of (1-&gt;4)-alpha-D-glucosidic linkages in polysaccharides containing three or more (1-&gt;4)-alpha-linked D-glucose units.</text>
        <dbReference type="EC" id="3.2.1.1"/>
    </reaction>
</comment>
<dbReference type="SUPFAM" id="SSF51445">
    <property type="entry name" value="(Trans)glycosidases"/>
    <property type="match status" value="1"/>
</dbReference>
<evidence type="ECO:0000256" key="4">
    <source>
        <dbReference type="ARBA" id="ARBA00012595"/>
    </source>
</evidence>
<feature type="signal peptide" evidence="18">
    <location>
        <begin position="1"/>
        <end position="16"/>
    </location>
</feature>
<dbReference type="Pfam" id="PF00128">
    <property type="entry name" value="Alpha-amylase"/>
    <property type="match status" value="1"/>
</dbReference>
<feature type="disulfide bond" evidence="16">
    <location>
        <begin position="42"/>
        <end position="50"/>
    </location>
</feature>
<comment type="similarity">
    <text evidence="3">Belongs to the glycosyl hydrolase 13 family.</text>
</comment>
<gene>
    <name evidence="20" type="ORF">CYLTODRAFT_333809</name>
</gene>
<evidence type="ECO:0000256" key="12">
    <source>
        <dbReference type="ARBA" id="ARBA00023295"/>
    </source>
</evidence>
<keyword evidence="7 20" id="KW-0378">Hydrolase</keyword>
<name>A0A0D7BQ52_9AGAR</name>
<feature type="binding site" evidence="17">
    <location>
        <position position="314"/>
    </location>
    <ligand>
        <name>substrate</name>
    </ligand>
</feature>
<feature type="binding site" evidence="15">
    <location>
        <position position="191"/>
    </location>
    <ligand>
        <name>Ca(2+)</name>
        <dbReference type="ChEBI" id="CHEBI:29108"/>
        <label>1</label>
    </ligand>
</feature>
<dbReference type="InterPro" id="IPR013780">
    <property type="entry name" value="Glyco_hydro_b"/>
</dbReference>
<dbReference type="GO" id="GO:0016052">
    <property type="term" value="P:carbohydrate catabolic process"/>
    <property type="evidence" value="ECO:0007669"/>
    <property type="project" value="InterPro"/>
</dbReference>
<evidence type="ECO:0000256" key="3">
    <source>
        <dbReference type="ARBA" id="ARBA00008061"/>
    </source>
</evidence>
<feature type="binding site" evidence="17">
    <location>
        <position position="250"/>
    </location>
    <ligand>
        <name>substrate</name>
    </ligand>
</feature>
<feature type="non-terminal residue" evidence="20">
    <location>
        <position position="1"/>
    </location>
</feature>
<dbReference type="PANTHER" id="PTHR10357:SF215">
    <property type="entry name" value="ALPHA-AMYLASE 1"/>
    <property type="match status" value="1"/>
</dbReference>
<evidence type="ECO:0000313" key="21">
    <source>
        <dbReference type="Proteomes" id="UP000054007"/>
    </source>
</evidence>
<feature type="active site" description="Nucleophile" evidence="13">
    <location>
        <position position="222"/>
    </location>
</feature>
<feature type="binding site" evidence="15">
    <location>
        <position position="133"/>
    </location>
    <ligand>
        <name>Ca(2+)</name>
        <dbReference type="ChEBI" id="CHEBI:29108"/>
        <label>1</label>
    </ligand>
</feature>
<dbReference type="InterPro" id="IPR006047">
    <property type="entry name" value="GH13_cat_dom"/>
</dbReference>
<keyword evidence="6 18" id="KW-0732">Signal</keyword>
<evidence type="ECO:0000259" key="19">
    <source>
        <dbReference type="SMART" id="SM00642"/>
    </source>
</evidence>
<dbReference type="OrthoDB" id="204980at2759"/>
<dbReference type="PANTHER" id="PTHR10357">
    <property type="entry name" value="ALPHA-AMYLASE FAMILY MEMBER"/>
    <property type="match status" value="1"/>
</dbReference>
<evidence type="ECO:0000256" key="1">
    <source>
        <dbReference type="ARBA" id="ARBA00000548"/>
    </source>
</evidence>
<sequence>LSLGAILAPVALAASADEWKSRSIYQLVTDRFANTKDSNAECNSEDRKYCGGSYQGVIAQLDYIQKMGFDAVWVSPITKNVDGETANGYAYHGYWPDDINKLNDNFGSADDLKALAKALHAKDMYLMVDVVVNHLVAVPTSTDIPQSFDYSTLQPFSESSDYHTQCFITDYNNQTEVEQCWLGDSKLPLMDINTEDSSIISTYNDWISKLVSDYDIDGIRIDTVKHIRPDFWPAFVKAAGVYTIGEVLHGDPDYVKNWAEVMDGLLDYPSFYPLSRAFYNTSGSMSELATTYTETQSAFKNGLHASGSFLENHDNARFQSHTTDSGLVANAVAWPFVNDGIPILYYGQEQGYQGAEDPYNREALWFSGYSQDKTLYTQVKALNAARKLAISKDSSYTSTASKFISQDNSNVLAISKGPLVTLLTNAGSSGSATWKIPSGTFDNGDVVDILTCKSWTVNGDLSLDATNGQPRVLMAKSNLDSTLCSDTTDAA</sequence>
<evidence type="ECO:0000256" key="17">
    <source>
        <dbReference type="PIRSR" id="PIRSR001024-5"/>
    </source>
</evidence>
<feature type="binding site" evidence="17">
    <location>
        <position position="220"/>
    </location>
    <ligand>
        <name>substrate</name>
    </ligand>
</feature>
<feature type="binding site" evidence="17">
    <location>
        <position position="134"/>
    </location>
    <ligand>
        <name>substrate</name>
    </ligand>
</feature>
<feature type="site" description="Transition state stabilizer" evidence="14">
    <location>
        <position position="314"/>
    </location>
</feature>
<feature type="binding site" evidence="15">
    <location>
        <position position="246"/>
    </location>
    <ligand>
        <name>Ca(2+)</name>
        <dbReference type="ChEBI" id="CHEBI:29108"/>
        <label>2</label>
    </ligand>
</feature>
<feature type="binding site" evidence="17">
    <location>
        <position position="95"/>
    </location>
    <ligand>
        <name>substrate</name>
    </ligand>
</feature>
<evidence type="ECO:0000256" key="6">
    <source>
        <dbReference type="ARBA" id="ARBA00022729"/>
    </source>
</evidence>
<reference evidence="20 21" key="1">
    <citation type="journal article" date="2015" name="Fungal Genet. Biol.">
        <title>Evolution of novel wood decay mechanisms in Agaricales revealed by the genome sequences of Fistulina hepatica and Cylindrobasidium torrendii.</title>
        <authorList>
            <person name="Floudas D."/>
            <person name="Held B.W."/>
            <person name="Riley R."/>
            <person name="Nagy L.G."/>
            <person name="Koehler G."/>
            <person name="Ransdell A.S."/>
            <person name="Younus H."/>
            <person name="Chow J."/>
            <person name="Chiniquy J."/>
            <person name="Lipzen A."/>
            <person name="Tritt A."/>
            <person name="Sun H."/>
            <person name="Haridas S."/>
            <person name="LaButti K."/>
            <person name="Ohm R.A."/>
            <person name="Kues U."/>
            <person name="Blanchette R.A."/>
            <person name="Grigoriev I.V."/>
            <person name="Minto R.E."/>
            <person name="Hibbett D.S."/>
        </authorList>
    </citation>
    <scope>NUCLEOTIDE SEQUENCE [LARGE SCALE GENOMIC DNA]</scope>
    <source>
        <strain evidence="20 21">FP15055 ss-10</strain>
    </source>
</reference>
<dbReference type="CDD" id="cd11319">
    <property type="entry name" value="AmyAc_euk_AmyA"/>
    <property type="match status" value="1"/>
</dbReference>
<dbReference type="GO" id="GO:0004556">
    <property type="term" value="F:alpha-amylase activity"/>
    <property type="evidence" value="ECO:0007669"/>
    <property type="project" value="UniProtKB-EC"/>
</dbReference>
<evidence type="ECO:0000256" key="9">
    <source>
        <dbReference type="ARBA" id="ARBA00023157"/>
    </source>
</evidence>
<dbReference type="Gene3D" id="2.60.40.1180">
    <property type="entry name" value="Golgi alpha-mannosidase II"/>
    <property type="match status" value="1"/>
</dbReference>
<evidence type="ECO:0000256" key="15">
    <source>
        <dbReference type="PIRSR" id="PIRSR001024-3"/>
    </source>
</evidence>
<evidence type="ECO:0000256" key="10">
    <source>
        <dbReference type="ARBA" id="ARBA00023180"/>
    </source>
</evidence>
<accession>A0A0D7BQ52</accession>
<evidence type="ECO:0000256" key="11">
    <source>
        <dbReference type="ARBA" id="ARBA00023277"/>
    </source>
</evidence>
<dbReference type="FunFam" id="3.20.20.80:FF:000120">
    <property type="entry name" value="Alpha-amylase A"/>
    <property type="match status" value="1"/>
</dbReference>
<dbReference type="SMART" id="SM00642">
    <property type="entry name" value="Aamy"/>
    <property type="match status" value="1"/>
</dbReference>
<dbReference type="EMBL" id="KN880451">
    <property type="protein sequence ID" value="KIY71716.1"/>
    <property type="molecule type" value="Genomic_DNA"/>
</dbReference>
<dbReference type="InterPro" id="IPR017853">
    <property type="entry name" value="GH"/>
</dbReference>
<dbReference type="GO" id="GO:0005509">
    <property type="term" value="F:calcium ion binding"/>
    <property type="evidence" value="ECO:0007669"/>
    <property type="project" value="InterPro"/>
</dbReference>
<dbReference type="EC" id="3.2.1.1" evidence="4"/>
<dbReference type="PIRSF" id="PIRSF001024">
    <property type="entry name" value="Alph-amyl_fung"/>
    <property type="match status" value="1"/>
</dbReference>
<dbReference type="InterPro" id="IPR013777">
    <property type="entry name" value="A-amylase-like"/>
</dbReference>
<keyword evidence="9 16" id="KW-1015">Disulfide bond</keyword>
<feature type="binding site" evidence="15">
    <location>
        <position position="178"/>
    </location>
    <ligand>
        <name>Ca(2+)</name>
        <dbReference type="ChEBI" id="CHEBI:29108"/>
        <label>1</label>
    </ligand>
</feature>
<feature type="active site" description="Proton donor" evidence="13">
    <location>
        <position position="246"/>
    </location>
</feature>